<evidence type="ECO:0000259" key="1">
    <source>
        <dbReference type="Pfam" id="PF00561"/>
    </source>
</evidence>
<evidence type="ECO:0000313" key="3">
    <source>
        <dbReference type="Proteomes" id="UP000095209"/>
    </source>
</evidence>
<dbReference type="PRINTS" id="PR00111">
    <property type="entry name" value="ABHYDROLASE"/>
</dbReference>
<gene>
    <name evidence="2" type="ORF">BFG57_01690</name>
</gene>
<dbReference type="EMBL" id="MJEH01000022">
    <property type="protein sequence ID" value="OEH92740.1"/>
    <property type="molecule type" value="Genomic_DNA"/>
</dbReference>
<evidence type="ECO:0000313" key="2">
    <source>
        <dbReference type="EMBL" id="OEH92740.1"/>
    </source>
</evidence>
<dbReference type="PRINTS" id="PR00412">
    <property type="entry name" value="EPOXHYDRLASE"/>
</dbReference>
<dbReference type="PANTHER" id="PTHR46438:SF11">
    <property type="entry name" value="LIPASE-RELATED"/>
    <property type="match status" value="1"/>
</dbReference>
<dbReference type="InterPro" id="IPR029058">
    <property type="entry name" value="AB_hydrolase_fold"/>
</dbReference>
<keyword evidence="3" id="KW-1185">Reference proteome</keyword>
<accession>A0A1E5LF96</accession>
<name>A0A1E5LF96_9BACI</name>
<dbReference type="GO" id="GO:0003824">
    <property type="term" value="F:catalytic activity"/>
    <property type="evidence" value="ECO:0007669"/>
    <property type="project" value="InterPro"/>
</dbReference>
<dbReference type="OrthoDB" id="9797695at2"/>
<dbReference type="Pfam" id="PF00561">
    <property type="entry name" value="Abhydrolase_1"/>
    <property type="match status" value="1"/>
</dbReference>
<dbReference type="SUPFAM" id="SSF53474">
    <property type="entry name" value="alpha/beta-Hydrolases"/>
    <property type="match status" value="1"/>
</dbReference>
<dbReference type="InterPro" id="IPR000073">
    <property type="entry name" value="AB_hydrolase_1"/>
</dbReference>
<comment type="caution">
    <text evidence="2">The sequence shown here is derived from an EMBL/GenBank/DDBJ whole genome shotgun (WGS) entry which is preliminary data.</text>
</comment>
<dbReference type="Gene3D" id="3.40.50.1820">
    <property type="entry name" value="alpha/beta hydrolase"/>
    <property type="match status" value="1"/>
</dbReference>
<sequence>MQVINSEGEFISVKGIDIHYHYFQHADQKRPTLVLLHGFLSSLFSFRKLIPLIKEHYSVLALDWPPFGLSGKVKNFTYRTDYIAAVIVEMFELLSIEKFVLVGHSMGGQVALKIASIKQEKCQSLILIAGSGYMTKFPRKIKTATYIPFFPFILKGYLQKKGVRGNLNDVVYNKKMIDDEMVKGYEEPFMKRGMLTGMTRFLRHREDDLSSKQLQNIHVPTLLIYGEQDEIIPVKIGQRLANDLPYSTLKLLPKTGHLIPEERAEDTFKLIHEYLASITIASQ</sequence>
<dbReference type="STRING" id="1305675.BFG57_01690"/>
<proteinExistence type="predicted"/>
<dbReference type="PANTHER" id="PTHR46438">
    <property type="entry name" value="ALPHA/BETA-HYDROLASES SUPERFAMILY PROTEIN"/>
    <property type="match status" value="1"/>
</dbReference>
<feature type="domain" description="AB hydrolase-1" evidence="1">
    <location>
        <begin position="31"/>
        <end position="263"/>
    </location>
</feature>
<protein>
    <recommendedName>
        <fullName evidence="1">AB hydrolase-1 domain-containing protein</fullName>
    </recommendedName>
</protein>
<dbReference type="AlphaFoldDB" id="A0A1E5LF96"/>
<dbReference type="InterPro" id="IPR000639">
    <property type="entry name" value="Epox_hydrolase-like"/>
</dbReference>
<reference evidence="2 3" key="1">
    <citation type="submission" date="2016-08" db="EMBL/GenBank/DDBJ databases">
        <title>Genome of Bacillus solimangrovi GH2-4.</title>
        <authorList>
            <person name="Lim S."/>
            <person name="Kim B.-C."/>
        </authorList>
    </citation>
    <scope>NUCLEOTIDE SEQUENCE [LARGE SCALE GENOMIC DNA]</scope>
    <source>
        <strain evidence="2 3">GH2-4</strain>
    </source>
</reference>
<organism evidence="2 3">
    <name type="scientific">Bacillus solimangrovi</name>
    <dbReference type="NCBI Taxonomy" id="1305675"/>
    <lineage>
        <taxon>Bacteria</taxon>
        <taxon>Bacillati</taxon>
        <taxon>Bacillota</taxon>
        <taxon>Bacilli</taxon>
        <taxon>Bacillales</taxon>
        <taxon>Bacillaceae</taxon>
        <taxon>Bacillus</taxon>
    </lineage>
</organism>
<dbReference type="RefSeq" id="WP_069717182.1">
    <property type="nucleotide sequence ID" value="NZ_MJEH01000022.1"/>
</dbReference>
<dbReference type="Proteomes" id="UP000095209">
    <property type="component" value="Unassembled WGS sequence"/>
</dbReference>